<evidence type="ECO:0000313" key="3">
    <source>
        <dbReference type="EMBL" id="GIF92393.1"/>
    </source>
</evidence>
<evidence type="ECO:0000256" key="1">
    <source>
        <dbReference type="ARBA" id="ARBA00022849"/>
    </source>
</evidence>
<dbReference type="InterPro" id="IPR036388">
    <property type="entry name" value="WH-like_DNA-bd_sf"/>
</dbReference>
<dbReference type="GO" id="GO:0046685">
    <property type="term" value="P:response to arsenic-containing substance"/>
    <property type="evidence" value="ECO:0007669"/>
    <property type="project" value="UniProtKB-KW"/>
</dbReference>
<accession>A0A8J3K3U8</accession>
<dbReference type="RefSeq" id="WP_239120820.1">
    <property type="nucleotide sequence ID" value="NZ_BAAALB010000003.1"/>
</dbReference>
<reference evidence="3 4" key="1">
    <citation type="submission" date="2021-01" db="EMBL/GenBank/DDBJ databases">
        <title>Whole genome shotgun sequence of Catellatospora chokoriensis NBRC 107358.</title>
        <authorList>
            <person name="Komaki H."/>
            <person name="Tamura T."/>
        </authorList>
    </citation>
    <scope>NUCLEOTIDE SEQUENCE [LARGE SCALE GENOMIC DNA]</scope>
    <source>
        <strain evidence="3 4">NBRC 107358</strain>
    </source>
</reference>
<keyword evidence="4" id="KW-1185">Reference proteome</keyword>
<feature type="domain" description="HTH arsR-type" evidence="2">
    <location>
        <begin position="1"/>
        <end position="98"/>
    </location>
</feature>
<dbReference type="InterPro" id="IPR036196">
    <property type="entry name" value="Ptyr_pPase_sf"/>
</dbReference>
<evidence type="ECO:0000313" key="4">
    <source>
        <dbReference type="Proteomes" id="UP000619293"/>
    </source>
</evidence>
<dbReference type="GO" id="GO:0003700">
    <property type="term" value="F:DNA-binding transcription factor activity"/>
    <property type="evidence" value="ECO:0007669"/>
    <property type="project" value="InterPro"/>
</dbReference>
<gene>
    <name evidence="3" type="ORF">Cch02nite_58370</name>
</gene>
<dbReference type="SMART" id="SM00226">
    <property type="entry name" value="LMWPc"/>
    <property type="match status" value="1"/>
</dbReference>
<keyword evidence="1" id="KW-0059">Arsenical resistance</keyword>
<proteinExistence type="predicted"/>
<dbReference type="Proteomes" id="UP000619293">
    <property type="component" value="Unassembled WGS sequence"/>
</dbReference>
<dbReference type="PROSITE" id="PS50987">
    <property type="entry name" value="HTH_ARSR_2"/>
    <property type="match status" value="1"/>
</dbReference>
<dbReference type="InterPro" id="IPR036390">
    <property type="entry name" value="WH_DNA-bd_sf"/>
</dbReference>
<dbReference type="Pfam" id="PF01022">
    <property type="entry name" value="HTH_5"/>
    <property type="match status" value="1"/>
</dbReference>
<dbReference type="InterPro" id="IPR023485">
    <property type="entry name" value="Ptyr_pPase"/>
</dbReference>
<dbReference type="SUPFAM" id="SSF46785">
    <property type="entry name" value="Winged helix' DNA-binding domain"/>
    <property type="match status" value="1"/>
</dbReference>
<dbReference type="InterPro" id="IPR001845">
    <property type="entry name" value="HTH_ArsR_DNA-bd_dom"/>
</dbReference>
<dbReference type="InterPro" id="IPR011991">
    <property type="entry name" value="ArsR-like_HTH"/>
</dbReference>
<dbReference type="CDD" id="cd00090">
    <property type="entry name" value="HTH_ARSR"/>
    <property type="match status" value="1"/>
</dbReference>
<dbReference type="Gene3D" id="1.10.10.10">
    <property type="entry name" value="Winged helix-like DNA-binding domain superfamily/Winged helix DNA-binding domain"/>
    <property type="match status" value="1"/>
</dbReference>
<dbReference type="PANTHER" id="PTHR43428:SF1">
    <property type="entry name" value="ARSENATE REDUCTASE"/>
    <property type="match status" value="1"/>
</dbReference>
<dbReference type="SMART" id="SM00418">
    <property type="entry name" value="HTH_ARSR"/>
    <property type="match status" value="1"/>
</dbReference>
<sequence length="255" mass="27680">MAHEPLDGVPEFLRAAGHPLRWRLLGELATSDRNVRDLTERVRVPQNLVSYHLGQLRSARLISGRRSSADGRDTYYRLDLARCGALLAAAGDTLHPALRLAMPQPPAASAVRAGASVLFLCTGNSSRSQMAEAFLRHQSRFAVHTGSAGSHPKAVHPHAVAAMAEHGIDLAGARPKHFDTYADETFSHVITLCDRVREVCPEFGGRPPQAHWSIPDPARDPAGYPAFQRVAAELSERVGFLLHTLAIPLPPLEAP</sequence>
<dbReference type="SUPFAM" id="SSF52788">
    <property type="entry name" value="Phosphotyrosine protein phosphatases I"/>
    <property type="match status" value="1"/>
</dbReference>
<organism evidence="3 4">
    <name type="scientific">Catellatospora chokoriensis</name>
    <dbReference type="NCBI Taxonomy" id="310353"/>
    <lineage>
        <taxon>Bacteria</taxon>
        <taxon>Bacillati</taxon>
        <taxon>Actinomycetota</taxon>
        <taxon>Actinomycetes</taxon>
        <taxon>Micromonosporales</taxon>
        <taxon>Micromonosporaceae</taxon>
        <taxon>Catellatospora</taxon>
    </lineage>
</organism>
<name>A0A8J3K3U8_9ACTN</name>
<comment type="caution">
    <text evidence="3">The sequence shown here is derived from an EMBL/GenBank/DDBJ whole genome shotgun (WGS) entry which is preliminary data.</text>
</comment>
<protein>
    <submittedName>
        <fullName evidence="3">ArsR family transcriptional regulator</fullName>
    </submittedName>
</protein>
<dbReference type="AlphaFoldDB" id="A0A8J3K3U8"/>
<dbReference type="Gene3D" id="3.40.50.2300">
    <property type="match status" value="1"/>
</dbReference>
<evidence type="ECO:0000259" key="2">
    <source>
        <dbReference type="PROSITE" id="PS50987"/>
    </source>
</evidence>
<dbReference type="PANTHER" id="PTHR43428">
    <property type="entry name" value="ARSENATE REDUCTASE"/>
    <property type="match status" value="1"/>
</dbReference>
<dbReference type="CDD" id="cd16345">
    <property type="entry name" value="LMWP_ArsC"/>
    <property type="match status" value="1"/>
</dbReference>
<dbReference type="Pfam" id="PF01451">
    <property type="entry name" value="LMWPc"/>
    <property type="match status" value="1"/>
</dbReference>
<dbReference type="EMBL" id="BONG01000045">
    <property type="protein sequence ID" value="GIF92393.1"/>
    <property type="molecule type" value="Genomic_DNA"/>
</dbReference>